<gene>
    <name evidence="2" type="ORF">VNO77_02790</name>
</gene>
<name>A0AAN9MU97_CANGL</name>
<dbReference type="AlphaFoldDB" id="A0AAN9MU97"/>
<comment type="caution">
    <text evidence="2">The sequence shown here is derived from an EMBL/GenBank/DDBJ whole genome shotgun (WGS) entry which is preliminary data.</text>
</comment>
<keyword evidence="3" id="KW-1185">Reference proteome</keyword>
<organism evidence="2 3">
    <name type="scientific">Canavalia gladiata</name>
    <name type="common">Sword bean</name>
    <name type="synonym">Dolichos gladiatus</name>
    <dbReference type="NCBI Taxonomy" id="3824"/>
    <lineage>
        <taxon>Eukaryota</taxon>
        <taxon>Viridiplantae</taxon>
        <taxon>Streptophyta</taxon>
        <taxon>Embryophyta</taxon>
        <taxon>Tracheophyta</taxon>
        <taxon>Spermatophyta</taxon>
        <taxon>Magnoliopsida</taxon>
        <taxon>eudicotyledons</taxon>
        <taxon>Gunneridae</taxon>
        <taxon>Pentapetalae</taxon>
        <taxon>rosids</taxon>
        <taxon>fabids</taxon>
        <taxon>Fabales</taxon>
        <taxon>Fabaceae</taxon>
        <taxon>Papilionoideae</taxon>
        <taxon>50 kb inversion clade</taxon>
        <taxon>NPAAA clade</taxon>
        <taxon>indigoferoid/millettioid clade</taxon>
        <taxon>Phaseoleae</taxon>
        <taxon>Canavalia</taxon>
    </lineage>
</organism>
<reference evidence="2 3" key="1">
    <citation type="submission" date="2024-01" db="EMBL/GenBank/DDBJ databases">
        <title>The genomes of 5 underutilized Papilionoideae crops provide insights into root nodulation and disease resistanc.</title>
        <authorList>
            <person name="Jiang F."/>
        </authorList>
    </citation>
    <scope>NUCLEOTIDE SEQUENCE [LARGE SCALE GENOMIC DNA]</scope>
    <source>
        <strain evidence="2">LVBAO_FW01</strain>
        <tissue evidence="2">Leaves</tissue>
    </source>
</reference>
<feature type="region of interest" description="Disordered" evidence="1">
    <location>
        <begin position="42"/>
        <end position="69"/>
    </location>
</feature>
<protein>
    <submittedName>
        <fullName evidence="2">Uncharacterized protein</fullName>
    </submittedName>
</protein>
<dbReference type="Proteomes" id="UP001367508">
    <property type="component" value="Unassembled WGS sequence"/>
</dbReference>
<proteinExistence type="predicted"/>
<evidence type="ECO:0000313" key="2">
    <source>
        <dbReference type="EMBL" id="KAK7360777.1"/>
    </source>
</evidence>
<evidence type="ECO:0000256" key="1">
    <source>
        <dbReference type="SAM" id="MobiDB-lite"/>
    </source>
</evidence>
<sequence length="252" mass="28205">MTPPDFSQSECYEVLACMVKTQDLIHAISKKVGGAAKATKSANSFSTQNYTPQPASPTSNDRCSSVNSRGGSVDQNVMGTLKNIGHPVLDHIQVLTSPSSNRFIWIHGHEDRPLLFVRLQHAWYHYILGSMPKCHLMGNCTHINHDVARRTPKWVSRIIPQLGYTLGHVCSSHANPQRSHWLHIRPTKLPFSSGIWGYILILPQMGRIGFLSQLDESGLLLAQGIQKGFHLCLHSQDLEELHLKALHEVEQK</sequence>
<accession>A0AAN9MU97</accession>
<evidence type="ECO:0000313" key="3">
    <source>
        <dbReference type="Proteomes" id="UP001367508"/>
    </source>
</evidence>
<dbReference type="EMBL" id="JAYMYQ010000001">
    <property type="protein sequence ID" value="KAK7360777.1"/>
    <property type="molecule type" value="Genomic_DNA"/>
</dbReference>